<proteinExistence type="predicted"/>
<gene>
    <name evidence="2" type="ORF">OLEA9_A035879</name>
</gene>
<dbReference type="AlphaFoldDB" id="A0A8S0RNX7"/>
<dbReference type="Proteomes" id="UP000594638">
    <property type="component" value="Unassembled WGS sequence"/>
</dbReference>
<organism evidence="2 3">
    <name type="scientific">Olea europaea subsp. europaea</name>
    <dbReference type="NCBI Taxonomy" id="158383"/>
    <lineage>
        <taxon>Eukaryota</taxon>
        <taxon>Viridiplantae</taxon>
        <taxon>Streptophyta</taxon>
        <taxon>Embryophyta</taxon>
        <taxon>Tracheophyta</taxon>
        <taxon>Spermatophyta</taxon>
        <taxon>Magnoliopsida</taxon>
        <taxon>eudicotyledons</taxon>
        <taxon>Gunneridae</taxon>
        <taxon>Pentapetalae</taxon>
        <taxon>asterids</taxon>
        <taxon>lamiids</taxon>
        <taxon>Lamiales</taxon>
        <taxon>Oleaceae</taxon>
        <taxon>Oleeae</taxon>
        <taxon>Olea</taxon>
    </lineage>
</organism>
<evidence type="ECO:0000313" key="3">
    <source>
        <dbReference type="Proteomes" id="UP000594638"/>
    </source>
</evidence>
<evidence type="ECO:0008006" key="4">
    <source>
        <dbReference type="Google" id="ProtNLM"/>
    </source>
</evidence>
<dbReference type="OrthoDB" id="693912at2759"/>
<evidence type="ECO:0000313" key="2">
    <source>
        <dbReference type="EMBL" id="CAA2981644.1"/>
    </source>
</evidence>
<comment type="caution">
    <text evidence="2">The sequence shown here is derived from an EMBL/GenBank/DDBJ whole genome shotgun (WGS) entry which is preliminary data.</text>
</comment>
<feature type="compositionally biased region" description="Basic and acidic residues" evidence="1">
    <location>
        <begin position="196"/>
        <end position="211"/>
    </location>
</feature>
<feature type="compositionally biased region" description="Basic residues" evidence="1">
    <location>
        <begin position="163"/>
        <end position="174"/>
    </location>
</feature>
<feature type="region of interest" description="Disordered" evidence="1">
    <location>
        <begin position="190"/>
        <end position="211"/>
    </location>
</feature>
<evidence type="ECO:0000256" key="1">
    <source>
        <dbReference type="SAM" id="MobiDB-lite"/>
    </source>
</evidence>
<dbReference type="EMBL" id="CACTIH010003677">
    <property type="protein sequence ID" value="CAA2981644.1"/>
    <property type="molecule type" value="Genomic_DNA"/>
</dbReference>
<feature type="region of interest" description="Disordered" evidence="1">
    <location>
        <begin position="131"/>
        <end position="174"/>
    </location>
</feature>
<sequence length="211" mass="23916">MYAAEHVTAEGHRWEKCFLSTTWERLRDLFNKNVRKDWTITQLKNNWSTMRTEHKLLFELLQCTGIACGLSTGPELKCQNGGGNRKLRYSRLFGGSCESMKYALTPTKLSQCGFDLGSDSEMDDLNDKLPINAKTTDSSVGPIAGRASSSMNISFRRSDEKRKEKHAKGKRKKFSMSEVFESVDTLAHTSRVGLGDSRKRREANDSSRVHR</sequence>
<dbReference type="Gramene" id="OE9A035879T1">
    <property type="protein sequence ID" value="OE9A035879C1"/>
    <property type="gene ID" value="OE9A035879"/>
</dbReference>
<keyword evidence="3" id="KW-1185">Reference proteome</keyword>
<reference evidence="2 3" key="1">
    <citation type="submission" date="2019-12" db="EMBL/GenBank/DDBJ databases">
        <authorList>
            <person name="Alioto T."/>
            <person name="Alioto T."/>
            <person name="Gomez Garrido J."/>
        </authorList>
    </citation>
    <scope>NUCLEOTIDE SEQUENCE [LARGE SCALE GENOMIC DNA]</scope>
</reference>
<accession>A0A8S0RNX7</accession>
<name>A0A8S0RNX7_OLEEU</name>
<protein>
    <recommendedName>
        <fullName evidence="4">Myb/SANT-like domain-containing protein</fullName>
    </recommendedName>
</protein>